<proteinExistence type="predicted"/>
<evidence type="ECO:0000313" key="3">
    <source>
        <dbReference type="EMBL" id="MFH4979320.1"/>
    </source>
</evidence>
<dbReference type="Pfam" id="PF10650">
    <property type="entry name" value="zf-C3H1"/>
    <property type="match status" value="1"/>
</dbReference>
<feature type="compositionally biased region" description="Acidic residues" evidence="1">
    <location>
        <begin position="394"/>
        <end position="404"/>
    </location>
</feature>
<feature type="compositionally biased region" description="Polar residues" evidence="1">
    <location>
        <begin position="408"/>
        <end position="419"/>
    </location>
</feature>
<evidence type="ECO:0000313" key="4">
    <source>
        <dbReference type="Proteomes" id="UP001608902"/>
    </source>
</evidence>
<dbReference type="InterPro" id="IPR039278">
    <property type="entry name" value="Red1"/>
</dbReference>
<organism evidence="3 4">
    <name type="scientific">Gnathostoma spinigerum</name>
    <dbReference type="NCBI Taxonomy" id="75299"/>
    <lineage>
        <taxon>Eukaryota</taxon>
        <taxon>Metazoa</taxon>
        <taxon>Ecdysozoa</taxon>
        <taxon>Nematoda</taxon>
        <taxon>Chromadorea</taxon>
        <taxon>Rhabditida</taxon>
        <taxon>Spirurina</taxon>
        <taxon>Gnathostomatomorpha</taxon>
        <taxon>Gnathostomatoidea</taxon>
        <taxon>Gnathostomatidae</taxon>
        <taxon>Gnathostoma</taxon>
    </lineage>
</organism>
<dbReference type="InterPro" id="IPR019607">
    <property type="entry name" value="Putative_zinc-finger_domain"/>
</dbReference>
<sequence>MLVTVSCSSSSNDLAENRLSRLSCHSASIISSKKSPSNSLLHCSASEVTHKMSTINENSEGLADNYDQVFMDIDDSDSLCRLGAGILPPPPHPPELQDDRSIDKTDHDRSNSILDETEALREALLSQLRNRKQRRRSTNSRTRTSSCLDLIDCKAFDESRREDGELSADSHPETSKLNRSSGKSRNQEPFSYASLSREEINARLSFSSSRKRNGQAMPSEIRSVNKKKKPEITQRSTSSDGEEEIDRPHSFSHRSSSNHRSVRNRRTSSMTSNHRRLVMRLIDESLANDRLRRIDRCIEAVSKRLEDEDRSLRSKERKKKFVSTRLDVEKRNRNRLMDKARRCQHSISEHKWEIMEIERDIEEIHNMQNWLKDELDKLRHERENERKKERRSNEDEDMDSESDVNSDGNLSSSAHLYQPSSPPQDFDSCKSASRVEYVQNWRTVSEYPMAQFANIASPDVNAEKKTGSEVVEGLVFQPLPVDSSSPMFSDSLCVVRRKNSGSPLHQNNCLALSDSDEDLIDDEDDDGRRTVESVRHKHEEMNSLDIDKKVDGTGQDQKSRRFEVVAKLLTTVTQMPSMLTEMEELVHDPLMMFKSYRLCPSSFPYDKIRHRAVSNKIDPFWVLCTYELTGQCKDHACVWQHEWNYLMSDAEILIDIFKHSPSLCPKGLTFHEFAQELLSAEVPLEELVWRLVNMIPASDRVIGDFQSMSVTDEPARSSYDYAVDYSLPSVIMTCQQGQIGILRLS</sequence>
<feature type="compositionally biased region" description="Basic and acidic residues" evidence="1">
    <location>
        <begin position="381"/>
        <end position="393"/>
    </location>
</feature>
<feature type="compositionally biased region" description="Basic and acidic residues" evidence="1">
    <location>
        <begin position="95"/>
        <end position="110"/>
    </location>
</feature>
<comment type="caution">
    <text evidence="3">The sequence shown here is derived from an EMBL/GenBank/DDBJ whole genome shotgun (WGS) entry which is preliminary data.</text>
</comment>
<feature type="region of interest" description="Disordered" evidence="1">
    <location>
        <begin position="81"/>
        <end position="116"/>
    </location>
</feature>
<name>A0ABD6EST4_9BILA</name>
<feature type="compositionally biased region" description="Polar residues" evidence="1">
    <location>
        <begin position="177"/>
        <end position="189"/>
    </location>
</feature>
<evidence type="ECO:0000259" key="2">
    <source>
        <dbReference type="Pfam" id="PF10650"/>
    </source>
</evidence>
<dbReference type="PANTHER" id="PTHR21563:SF3">
    <property type="entry name" value="ZINC FINGER C3H1 DOMAIN-CONTAINING PROTEIN"/>
    <property type="match status" value="1"/>
</dbReference>
<feature type="region of interest" description="Disordered" evidence="1">
    <location>
        <begin position="163"/>
        <end position="272"/>
    </location>
</feature>
<keyword evidence="4" id="KW-1185">Reference proteome</keyword>
<feature type="compositionally biased region" description="Basic residues" evidence="1">
    <location>
        <begin position="250"/>
        <end position="266"/>
    </location>
</feature>
<protein>
    <recommendedName>
        <fullName evidence="2">Putative zinc-finger domain-containing protein</fullName>
    </recommendedName>
</protein>
<evidence type="ECO:0000256" key="1">
    <source>
        <dbReference type="SAM" id="MobiDB-lite"/>
    </source>
</evidence>
<dbReference type="AlphaFoldDB" id="A0ABD6EST4"/>
<dbReference type="PANTHER" id="PTHR21563">
    <property type="entry name" value="ZINC FINGER C3H1 DOMAIN-CONTAINING PROTEIN"/>
    <property type="match status" value="1"/>
</dbReference>
<gene>
    <name evidence="3" type="ORF">AB6A40_006029</name>
</gene>
<dbReference type="EMBL" id="JBGFUD010004057">
    <property type="protein sequence ID" value="MFH4979320.1"/>
    <property type="molecule type" value="Genomic_DNA"/>
</dbReference>
<accession>A0ABD6EST4</accession>
<feature type="domain" description="Putative zinc-finger" evidence="2">
    <location>
        <begin position="623"/>
        <end position="641"/>
    </location>
</feature>
<feature type="compositionally biased region" description="Basic and acidic residues" evidence="1">
    <location>
        <begin position="163"/>
        <end position="176"/>
    </location>
</feature>
<dbReference type="Proteomes" id="UP001608902">
    <property type="component" value="Unassembled WGS sequence"/>
</dbReference>
<reference evidence="3 4" key="1">
    <citation type="submission" date="2024-08" db="EMBL/GenBank/DDBJ databases">
        <title>Gnathostoma spinigerum genome.</title>
        <authorList>
            <person name="Gonzalez-Bertolin B."/>
            <person name="Monzon S."/>
            <person name="Zaballos A."/>
            <person name="Jimenez P."/>
            <person name="Dekumyoy P."/>
            <person name="Varona S."/>
            <person name="Cuesta I."/>
            <person name="Sumanam S."/>
            <person name="Adisakwattana P."/>
            <person name="Gasser R.B."/>
            <person name="Hernandez-Gonzalez A."/>
            <person name="Young N.D."/>
            <person name="Perteguer M.J."/>
        </authorList>
    </citation>
    <scope>NUCLEOTIDE SEQUENCE [LARGE SCALE GENOMIC DNA]</scope>
    <source>
        <strain evidence="3">AL3</strain>
        <tissue evidence="3">Liver</tissue>
    </source>
</reference>
<feature type="region of interest" description="Disordered" evidence="1">
    <location>
        <begin position="381"/>
        <end position="428"/>
    </location>
</feature>